<keyword evidence="3" id="KW-0863">Zinc-finger</keyword>
<evidence type="ECO:0000256" key="5">
    <source>
        <dbReference type="PROSITE-ProRule" id="PRU00235"/>
    </source>
</evidence>
<dbReference type="InterPro" id="IPR009091">
    <property type="entry name" value="RCC1/BLIP-II"/>
</dbReference>
<evidence type="ECO:0000256" key="1">
    <source>
        <dbReference type="ARBA" id="ARBA00022723"/>
    </source>
</evidence>
<dbReference type="SMART" id="SM00249">
    <property type="entry name" value="PHD"/>
    <property type="match status" value="1"/>
</dbReference>
<dbReference type="Pfam" id="PF00628">
    <property type="entry name" value="PHD"/>
    <property type="match status" value="1"/>
</dbReference>
<name>A0A2X0KHJ6_9BASI</name>
<feature type="repeat" description="RCC1" evidence="5">
    <location>
        <begin position="269"/>
        <end position="324"/>
    </location>
</feature>
<dbReference type="AlphaFoldDB" id="A0A2X0KHJ6"/>
<feature type="domain" description="Cyclic nucleotide-binding" evidence="7">
    <location>
        <begin position="362"/>
        <end position="405"/>
    </location>
</feature>
<feature type="repeat" description="RCC1" evidence="5">
    <location>
        <begin position="205"/>
        <end position="268"/>
    </location>
</feature>
<dbReference type="EMBL" id="FMWP01000014">
    <property type="protein sequence ID" value="SCZ90346.1"/>
    <property type="molecule type" value="Genomic_DNA"/>
</dbReference>
<evidence type="ECO:0000256" key="6">
    <source>
        <dbReference type="SAM" id="MobiDB-lite"/>
    </source>
</evidence>
<dbReference type="InterPro" id="IPR028641">
    <property type="entry name" value="RCC2"/>
</dbReference>
<proteinExistence type="predicted"/>
<feature type="region of interest" description="Disordered" evidence="6">
    <location>
        <begin position="440"/>
        <end position="469"/>
    </location>
</feature>
<keyword evidence="4" id="KW-0862">Zinc</keyword>
<dbReference type="OrthoDB" id="5370059at2759"/>
<dbReference type="PROSITE" id="PS00626">
    <property type="entry name" value="RCC1_2"/>
    <property type="match status" value="2"/>
</dbReference>
<evidence type="ECO:0000256" key="2">
    <source>
        <dbReference type="ARBA" id="ARBA00022737"/>
    </source>
</evidence>
<dbReference type="PRINTS" id="PR00633">
    <property type="entry name" value="RCCNDNSATION"/>
</dbReference>
<dbReference type="Gene3D" id="3.30.40.10">
    <property type="entry name" value="Zinc/RING finger domain, C3HC4 (zinc finger)"/>
    <property type="match status" value="1"/>
</dbReference>
<keyword evidence="1" id="KW-0479">Metal-binding</keyword>
<dbReference type="InterPro" id="IPR013083">
    <property type="entry name" value="Znf_RING/FYVE/PHD"/>
</dbReference>
<organism evidence="8 9">
    <name type="scientific">Microbotryum saponariae</name>
    <dbReference type="NCBI Taxonomy" id="289078"/>
    <lineage>
        <taxon>Eukaryota</taxon>
        <taxon>Fungi</taxon>
        <taxon>Dikarya</taxon>
        <taxon>Basidiomycota</taxon>
        <taxon>Pucciniomycotina</taxon>
        <taxon>Microbotryomycetes</taxon>
        <taxon>Microbotryales</taxon>
        <taxon>Microbotryaceae</taxon>
        <taxon>Microbotryum</taxon>
    </lineage>
</organism>
<dbReference type="PROSITE" id="PS50012">
    <property type="entry name" value="RCC1_3"/>
    <property type="match status" value="3"/>
</dbReference>
<keyword evidence="9" id="KW-1185">Reference proteome</keyword>
<evidence type="ECO:0000313" key="8">
    <source>
        <dbReference type="EMBL" id="SCZ90346.1"/>
    </source>
</evidence>
<feature type="repeat" description="RCC1" evidence="5">
    <location>
        <begin position="380"/>
        <end position="434"/>
    </location>
</feature>
<dbReference type="Pfam" id="PF25390">
    <property type="entry name" value="WD40_RLD"/>
    <property type="match status" value="1"/>
</dbReference>
<reference evidence="9" key="1">
    <citation type="submission" date="2016-10" db="EMBL/GenBank/DDBJ databases">
        <authorList>
            <person name="Jeantristanb JTB J.-T."/>
            <person name="Ricardo R."/>
        </authorList>
    </citation>
    <scope>NUCLEOTIDE SEQUENCE [LARGE SCALE GENOMIC DNA]</scope>
</reference>
<dbReference type="PROSITE" id="PS50042">
    <property type="entry name" value="CNMP_BINDING_3"/>
    <property type="match status" value="1"/>
</dbReference>
<evidence type="ECO:0000259" key="7">
    <source>
        <dbReference type="PROSITE" id="PS50042"/>
    </source>
</evidence>
<dbReference type="GO" id="GO:0008270">
    <property type="term" value="F:zinc ion binding"/>
    <property type="evidence" value="ECO:0007669"/>
    <property type="project" value="UniProtKB-KW"/>
</dbReference>
<dbReference type="InterPro" id="IPR019787">
    <property type="entry name" value="Znf_PHD-finger"/>
</dbReference>
<dbReference type="GO" id="GO:0031267">
    <property type="term" value="F:small GTPase binding"/>
    <property type="evidence" value="ECO:0007669"/>
    <property type="project" value="TreeGrafter"/>
</dbReference>
<feature type="region of interest" description="Disordered" evidence="6">
    <location>
        <begin position="20"/>
        <end position="39"/>
    </location>
</feature>
<sequence>MKQAWGRLLIAGGTDFAILGRKDRTGNKPSSAHPERPDLPAAQIMRWVANVKFKSVHMSHSSCHAVAISSSNEAYLFGRNEHYQLSYPLPAELTTPFLSTDGTPSPTPPASFPFPLKSLPEQNVPVNLRSQGIVSAATGRGHTILITEHGEAWSAGWNHFGQCGHDNEAHEHVTGFTRVLGDLRREKVVAASCGTTFSLFLCKSGRVYAVGTGEKGVLGNGRTGEHIAASKVLFTEQSEPLLVQGVLRGKQIVQIACGQQHAIALDEEGVAYAWGFGGLGRLGTGKQEDALSPVAIPAFQYPTETSRIVKIACGATNSMFIDGQGMVLLCGRWKTSGDGSAGQPWMTPKSVLDLQGIKWDQIAAGGVTLFANASNDQDGEVTVSWGQNAQNGELALGVDAPRSATKPSRIEPLDGVEILDIAAGQATTLFIARPPAIKGAEVDQKADEVDTPDATEKADEVENGSTSQASKALRPVVDLSGFGFSFGPPVPVAVVTPVASARATKDTGASRTAQEKWDQIGRFPVVYDATDSCLVCGKFEGPEESLECEMVRLVVDGARQDQALSSTLISSQCENAFHGACLSPPIKGIPEGEWFCPKCAPPGERGAGGGGKKRKAEDDDGECSPP</sequence>
<evidence type="ECO:0000313" key="9">
    <source>
        <dbReference type="Proteomes" id="UP000249723"/>
    </source>
</evidence>
<keyword evidence="2" id="KW-0677">Repeat</keyword>
<dbReference type="InterPro" id="IPR001965">
    <property type="entry name" value="Znf_PHD"/>
</dbReference>
<evidence type="ECO:0000256" key="3">
    <source>
        <dbReference type="ARBA" id="ARBA00022771"/>
    </source>
</evidence>
<dbReference type="Proteomes" id="UP000249723">
    <property type="component" value="Unassembled WGS sequence"/>
</dbReference>
<dbReference type="PANTHER" id="PTHR46207:SF1">
    <property type="entry name" value="PROTEIN RCC2"/>
    <property type="match status" value="1"/>
</dbReference>
<dbReference type="InterPro" id="IPR000408">
    <property type="entry name" value="Reg_chr_condens"/>
</dbReference>
<dbReference type="Gene3D" id="2.130.10.30">
    <property type="entry name" value="Regulator of chromosome condensation 1/beta-lactamase-inhibitor protein II"/>
    <property type="match status" value="2"/>
</dbReference>
<protein>
    <submittedName>
        <fullName evidence="8">BZ3500_MvSof-1268-A1-R1_Chr1-3g01931 protein</fullName>
    </submittedName>
</protein>
<feature type="region of interest" description="Disordered" evidence="6">
    <location>
        <begin position="600"/>
        <end position="626"/>
    </location>
</feature>
<dbReference type="InterPro" id="IPR058923">
    <property type="entry name" value="RCC1-like_dom"/>
</dbReference>
<gene>
    <name evidence="8" type="ORF">BZ3500_MVSOF-1268-A1-R1_CHR1-3G01931</name>
</gene>
<dbReference type="InterPro" id="IPR000595">
    <property type="entry name" value="cNMP-bd_dom"/>
</dbReference>
<dbReference type="SUPFAM" id="SSF57903">
    <property type="entry name" value="FYVE/PHD zinc finger"/>
    <property type="match status" value="1"/>
</dbReference>
<dbReference type="GO" id="GO:0016020">
    <property type="term" value="C:membrane"/>
    <property type="evidence" value="ECO:0007669"/>
    <property type="project" value="TreeGrafter"/>
</dbReference>
<evidence type="ECO:0000256" key="4">
    <source>
        <dbReference type="ARBA" id="ARBA00022833"/>
    </source>
</evidence>
<dbReference type="SUPFAM" id="SSF50985">
    <property type="entry name" value="RCC1/BLIP-II"/>
    <property type="match status" value="1"/>
</dbReference>
<accession>A0A2X0KHJ6</accession>
<dbReference type="PANTHER" id="PTHR46207">
    <property type="entry name" value="PROTEIN RCC2"/>
    <property type="match status" value="1"/>
</dbReference>
<feature type="compositionally biased region" description="Basic and acidic residues" evidence="6">
    <location>
        <begin position="440"/>
        <end position="460"/>
    </location>
</feature>
<dbReference type="InterPro" id="IPR011011">
    <property type="entry name" value="Znf_FYVE_PHD"/>
</dbReference>
<dbReference type="STRING" id="289078.A0A2X0KHJ6"/>